<comment type="similarity">
    <text evidence="1">Belongs to the protein disulfide isomerase family.</text>
</comment>
<dbReference type="Pfam" id="PF00085">
    <property type="entry name" value="Thioredoxin"/>
    <property type="match status" value="2"/>
</dbReference>
<keyword evidence="2 4" id="KW-0732">Signal</keyword>
<proteinExistence type="inferred from homology"/>
<dbReference type="InterPro" id="IPR051063">
    <property type="entry name" value="PDI"/>
</dbReference>
<dbReference type="GO" id="GO:0005783">
    <property type="term" value="C:endoplasmic reticulum"/>
    <property type="evidence" value="ECO:0007669"/>
    <property type="project" value="TreeGrafter"/>
</dbReference>
<evidence type="ECO:0000313" key="7">
    <source>
        <dbReference type="Proteomes" id="UP000027222"/>
    </source>
</evidence>
<keyword evidence="3" id="KW-0812">Transmembrane</keyword>
<dbReference type="InterPro" id="IPR036249">
    <property type="entry name" value="Thioredoxin-like_sf"/>
</dbReference>
<feature type="chain" id="PRO_5001646224" description="Thioredoxin domain-containing protein" evidence="4">
    <location>
        <begin position="29"/>
        <end position="595"/>
    </location>
</feature>
<dbReference type="SUPFAM" id="SSF52833">
    <property type="entry name" value="Thioredoxin-like"/>
    <property type="match status" value="2"/>
</dbReference>
<dbReference type="InterPro" id="IPR013766">
    <property type="entry name" value="Thioredoxin_domain"/>
</dbReference>
<sequence>MHFLNLPRSLLSTSFLLLAFSAVIPVSSTELTPETFKQTVDKGLWFIEHFSPYCSHCKHFKPTWDQLVVEAKTEVPSVKLATVDCIMHGDLCDKNGVSSYPTLLMFEDGKIVDRFKGARELDDLKTFIKRHVKNDPVVAAPAASAIHTPTPPKQPPPPALNSNGEVLSLTGDAFASALAKGPAFVKFFAPWCGHCKKLAPTWRNLAKHMQNKVTVAEVNCDDHSALCKSQGIEGYPTLVWYGQGADPAGKSEYNSGRKLEQLKAFAEKASAAGVQVLENQKDLDAHVASEDVVYLLLHSPTDASILNTMREASSPLLGSPQIFASSDPAFHTRFSAPSDANWALVALKDHDSKLPSSIFYGSDAPSSSDPKLRRWLLTHRLPTSLELTQDSFQSVMNAPQAPLVVIAAAPEALKEKIMARLRDVGKKWRVRTDGSGIVHGREVVYTWMDSAKWADWMRNMYGISSKEGVDELEDVQVVIADHSKLIYFDSDREGNSIKFTSSSSMFSAVDDAAAGKSAFKNSEGVIERVARYLNGKMQFVETFFTTKPFQAIFFLLVAFGAVFWVLIRLVGNDVVTAQQGQTEWREHKGRNGRLD</sequence>
<dbReference type="HOGENOM" id="CLU_021868_1_1_1"/>
<reference evidence="7" key="1">
    <citation type="journal article" date="2014" name="Proc. Natl. Acad. Sci. U.S.A.">
        <title>Extensive sampling of basidiomycete genomes demonstrates inadequacy of the white-rot/brown-rot paradigm for wood decay fungi.</title>
        <authorList>
            <person name="Riley R."/>
            <person name="Salamov A.A."/>
            <person name="Brown D.W."/>
            <person name="Nagy L.G."/>
            <person name="Floudas D."/>
            <person name="Held B.W."/>
            <person name="Levasseur A."/>
            <person name="Lombard V."/>
            <person name="Morin E."/>
            <person name="Otillar R."/>
            <person name="Lindquist E.A."/>
            <person name="Sun H."/>
            <person name="LaButti K.M."/>
            <person name="Schmutz J."/>
            <person name="Jabbour D."/>
            <person name="Luo H."/>
            <person name="Baker S.E."/>
            <person name="Pisabarro A.G."/>
            <person name="Walton J.D."/>
            <person name="Blanchette R.A."/>
            <person name="Henrissat B."/>
            <person name="Martin F."/>
            <person name="Cullen D."/>
            <person name="Hibbett D.S."/>
            <person name="Grigoriev I.V."/>
        </authorList>
    </citation>
    <scope>NUCLEOTIDE SEQUENCE [LARGE SCALE GENOMIC DNA]</scope>
    <source>
        <strain evidence="7">CBS 339.88</strain>
    </source>
</reference>
<keyword evidence="3" id="KW-1133">Transmembrane helix</keyword>
<dbReference type="PANTHER" id="PTHR45672">
    <property type="entry name" value="PROTEIN DISULFIDE-ISOMERASE C17H9.14C-RELATED"/>
    <property type="match status" value="1"/>
</dbReference>
<dbReference type="Gene3D" id="3.40.30.10">
    <property type="entry name" value="Glutaredoxin"/>
    <property type="match status" value="3"/>
</dbReference>
<dbReference type="PROSITE" id="PS51352">
    <property type="entry name" value="THIOREDOXIN_2"/>
    <property type="match status" value="2"/>
</dbReference>
<dbReference type="EMBL" id="KL142383">
    <property type="protein sequence ID" value="KDR74372.1"/>
    <property type="molecule type" value="Genomic_DNA"/>
</dbReference>
<evidence type="ECO:0000256" key="1">
    <source>
        <dbReference type="ARBA" id="ARBA00006347"/>
    </source>
</evidence>
<keyword evidence="3" id="KW-0472">Membrane</keyword>
<dbReference type="Proteomes" id="UP000027222">
    <property type="component" value="Unassembled WGS sequence"/>
</dbReference>
<dbReference type="GO" id="GO:0003756">
    <property type="term" value="F:protein disulfide isomerase activity"/>
    <property type="evidence" value="ECO:0007669"/>
    <property type="project" value="TreeGrafter"/>
</dbReference>
<evidence type="ECO:0000313" key="6">
    <source>
        <dbReference type="EMBL" id="KDR74372.1"/>
    </source>
</evidence>
<gene>
    <name evidence="6" type="ORF">GALMADRAFT_250250</name>
</gene>
<feature type="domain" description="Thioredoxin" evidence="5">
    <location>
        <begin position="148"/>
        <end position="271"/>
    </location>
</feature>
<evidence type="ECO:0000256" key="2">
    <source>
        <dbReference type="ARBA" id="ARBA00022729"/>
    </source>
</evidence>
<keyword evidence="7" id="KW-1185">Reference proteome</keyword>
<feature type="signal peptide" evidence="4">
    <location>
        <begin position="1"/>
        <end position="28"/>
    </location>
</feature>
<feature type="domain" description="Thioredoxin" evidence="5">
    <location>
        <begin position="11"/>
        <end position="133"/>
    </location>
</feature>
<accession>A0A067SWE1</accession>
<evidence type="ECO:0000256" key="4">
    <source>
        <dbReference type="SAM" id="SignalP"/>
    </source>
</evidence>
<evidence type="ECO:0000256" key="3">
    <source>
        <dbReference type="SAM" id="Phobius"/>
    </source>
</evidence>
<dbReference type="STRING" id="685588.A0A067SWE1"/>
<dbReference type="OrthoDB" id="72053at2759"/>
<dbReference type="PROSITE" id="PS00194">
    <property type="entry name" value="THIOREDOXIN_1"/>
    <property type="match status" value="1"/>
</dbReference>
<dbReference type="PANTHER" id="PTHR45672:SF3">
    <property type="entry name" value="THIOREDOXIN DOMAIN-CONTAINING PROTEIN 5"/>
    <property type="match status" value="1"/>
</dbReference>
<dbReference type="InterPro" id="IPR017937">
    <property type="entry name" value="Thioredoxin_CS"/>
</dbReference>
<organism evidence="6 7">
    <name type="scientific">Galerina marginata (strain CBS 339.88)</name>
    <dbReference type="NCBI Taxonomy" id="685588"/>
    <lineage>
        <taxon>Eukaryota</taxon>
        <taxon>Fungi</taxon>
        <taxon>Dikarya</taxon>
        <taxon>Basidiomycota</taxon>
        <taxon>Agaricomycotina</taxon>
        <taxon>Agaricomycetes</taxon>
        <taxon>Agaricomycetidae</taxon>
        <taxon>Agaricales</taxon>
        <taxon>Agaricineae</taxon>
        <taxon>Strophariaceae</taxon>
        <taxon>Galerina</taxon>
    </lineage>
</organism>
<dbReference type="GO" id="GO:0006457">
    <property type="term" value="P:protein folding"/>
    <property type="evidence" value="ECO:0007669"/>
    <property type="project" value="TreeGrafter"/>
</dbReference>
<evidence type="ECO:0000259" key="5">
    <source>
        <dbReference type="PROSITE" id="PS51352"/>
    </source>
</evidence>
<dbReference type="AlphaFoldDB" id="A0A067SWE1"/>
<feature type="transmembrane region" description="Helical" evidence="3">
    <location>
        <begin position="551"/>
        <end position="571"/>
    </location>
</feature>
<protein>
    <recommendedName>
        <fullName evidence="5">Thioredoxin domain-containing protein</fullName>
    </recommendedName>
</protein>
<name>A0A067SWE1_GALM3</name>